<dbReference type="Pfam" id="PF01593">
    <property type="entry name" value="Amino_oxidase"/>
    <property type="match status" value="1"/>
</dbReference>
<reference evidence="7" key="1">
    <citation type="journal article" date="2015" name="ISME J.">
        <title>Draft Genome Sequence of Streptomyces incarnatus NRRL8089, which Produces the Nucleoside Antibiotic Sinefungin.</title>
        <authorList>
            <person name="Oshima K."/>
            <person name="Hattori M."/>
            <person name="Shimizu H."/>
            <person name="Fukuda K."/>
            <person name="Nemoto M."/>
            <person name="Inagaki K."/>
            <person name="Tamura T."/>
        </authorList>
    </citation>
    <scope>NUCLEOTIDE SEQUENCE</scope>
    <source>
        <strain evidence="7">FACHB-1375</strain>
    </source>
</reference>
<dbReference type="PANTHER" id="PTHR46091:SF3">
    <property type="entry name" value="AMINE OXIDASE DOMAIN-CONTAINING PROTEIN"/>
    <property type="match status" value="1"/>
</dbReference>
<dbReference type="SUPFAM" id="SSF51905">
    <property type="entry name" value="FAD/NAD(P)-binding domain"/>
    <property type="match status" value="1"/>
</dbReference>
<evidence type="ECO:0000256" key="4">
    <source>
        <dbReference type="ARBA" id="ARBA00022857"/>
    </source>
</evidence>
<organism evidence="7 8">
    <name type="scientific">Aerosakkonema funiforme FACHB-1375</name>
    <dbReference type="NCBI Taxonomy" id="2949571"/>
    <lineage>
        <taxon>Bacteria</taxon>
        <taxon>Bacillati</taxon>
        <taxon>Cyanobacteriota</taxon>
        <taxon>Cyanophyceae</taxon>
        <taxon>Oscillatoriophycideae</taxon>
        <taxon>Aerosakkonematales</taxon>
        <taxon>Aerosakkonemataceae</taxon>
        <taxon>Aerosakkonema</taxon>
    </lineage>
</organism>
<protein>
    <submittedName>
        <fullName evidence="7">NAD(P)/FAD-dependent oxidoreductase</fullName>
    </submittedName>
</protein>
<name>A0A926ZL12_9CYAN</name>
<evidence type="ECO:0000313" key="8">
    <source>
        <dbReference type="Proteomes" id="UP000641646"/>
    </source>
</evidence>
<evidence type="ECO:0000256" key="1">
    <source>
        <dbReference type="ARBA" id="ARBA00022630"/>
    </source>
</evidence>
<keyword evidence="1" id="KW-0285">Flavoprotein</keyword>
<evidence type="ECO:0000256" key="3">
    <source>
        <dbReference type="ARBA" id="ARBA00022827"/>
    </source>
</evidence>
<sequence length="531" mass="59737">MGALTVASLMAQLQGKRVLVLERHFKAGGFTHSFQRQKFHWDVGIHYVGQMNESSSVRQLFDLVTRKGVQWNKMPEPFEKFVYPDFQFALYGNKERYIADLLRLFPTEEKAIRHYFKDLSKAANALFLHSLRQNGTALFQVMGWLGKIVNRFPLNLTTQAYLDSHFQNPQLKALLASQWGTYGLPPAQSSFAVHATIVNHYLDGGYYPVGGAGTIAKSVEKIVEEHGGKFLLNREVTEILIENNRAVGVRVRKVNTKDVIEEYYAPAIISNAGAATTYLKLIPSNYPIPFRESLRRFMQQHPPATNVTLYLGLSSDPRQLGFQGENHWIYEDTDHNKVYGDRANWIHTGKPLQAYLSFPSLKDPKATTHTAEIITWADYDEFVKWREQPWLHRDRDYQTLKQGISQALIDLVDRHYPGFANLVEYCEVSTPITNEHFTAHPQGGIYGIAAVTERFQAENAAWMKAKTPLEGLYLTGADLVGGGIVPATIAGAITIAHIPGGIPLAQTFTTAAKFGKHEVTAQPLLVSNRVH</sequence>
<evidence type="ECO:0000256" key="2">
    <source>
        <dbReference type="ARBA" id="ARBA00022729"/>
    </source>
</evidence>
<dbReference type="EMBL" id="JACJPW010000181">
    <property type="protein sequence ID" value="MBD2186249.1"/>
    <property type="molecule type" value="Genomic_DNA"/>
</dbReference>
<reference evidence="7" key="2">
    <citation type="submission" date="2020-08" db="EMBL/GenBank/DDBJ databases">
        <authorList>
            <person name="Chen M."/>
            <person name="Teng W."/>
            <person name="Zhao L."/>
            <person name="Hu C."/>
            <person name="Zhou Y."/>
            <person name="Han B."/>
            <person name="Song L."/>
            <person name="Shu W."/>
        </authorList>
    </citation>
    <scope>NUCLEOTIDE SEQUENCE</scope>
    <source>
        <strain evidence="7">FACHB-1375</strain>
    </source>
</reference>
<dbReference type="PANTHER" id="PTHR46091">
    <property type="entry name" value="BLR7054 PROTEIN"/>
    <property type="match status" value="1"/>
</dbReference>
<gene>
    <name evidence="7" type="ORF">H6G03_35210</name>
</gene>
<keyword evidence="8" id="KW-1185">Reference proteome</keyword>
<proteinExistence type="predicted"/>
<dbReference type="AlphaFoldDB" id="A0A926ZL12"/>
<comment type="caution">
    <text evidence="7">The sequence shown here is derived from an EMBL/GenBank/DDBJ whole genome shotgun (WGS) entry which is preliminary data.</text>
</comment>
<dbReference type="GO" id="GO:0016491">
    <property type="term" value="F:oxidoreductase activity"/>
    <property type="evidence" value="ECO:0007669"/>
    <property type="project" value="InterPro"/>
</dbReference>
<dbReference type="InterPro" id="IPR036188">
    <property type="entry name" value="FAD/NAD-bd_sf"/>
</dbReference>
<evidence type="ECO:0000259" key="6">
    <source>
        <dbReference type="Pfam" id="PF01593"/>
    </source>
</evidence>
<evidence type="ECO:0000313" key="7">
    <source>
        <dbReference type="EMBL" id="MBD2186249.1"/>
    </source>
</evidence>
<accession>A0A926ZL12</accession>
<dbReference type="Proteomes" id="UP000641646">
    <property type="component" value="Unassembled WGS sequence"/>
</dbReference>
<dbReference type="InterPro" id="IPR002937">
    <property type="entry name" value="Amino_oxidase"/>
</dbReference>
<evidence type="ECO:0000256" key="5">
    <source>
        <dbReference type="ARBA" id="ARBA00023027"/>
    </source>
</evidence>
<feature type="domain" description="Amine oxidase" evidence="6">
    <location>
        <begin position="4"/>
        <end position="278"/>
    </location>
</feature>
<dbReference type="InterPro" id="IPR052206">
    <property type="entry name" value="Retinol_saturase"/>
</dbReference>
<dbReference type="Gene3D" id="3.50.50.60">
    <property type="entry name" value="FAD/NAD(P)-binding domain"/>
    <property type="match status" value="2"/>
</dbReference>
<keyword evidence="2" id="KW-0732">Signal</keyword>
<keyword evidence="4" id="KW-0521">NADP</keyword>
<keyword evidence="3" id="KW-0274">FAD</keyword>
<keyword evidence="5" id="KW-0520">NAD</keyword>